<dbReference type="Pfam" id="PF00246">
    <property type="entry name" value="Peptidase_M14"/>
    <property type="match status" value="1"/>
</dbReference>
<protein>
    <submittedName>
        <fullName evidence="2">M14 family metallopeptidase</fullName>
    </submittedName>
</protein>
<proteinExistence type="predicted"/>
<dbReference type="Proteomes" id="UP001341444">
    <property type="component" value="Unassembled WGS sequence"/>
</dbReference>
<evidence type="ECO:0000313" key="2">
    <source>
        <dbReference type="EMBL" id="MED1203738.1"/>
    </source>
</evidence>
<feature type="domain" description="Peptidase M14" evidence="1">
    <location>
        <begin position="826"/>
        <end position="928"/>
    </location>
</feature>
<dbReference type="CDD" id="cd06232">
    <property type="entry name" value="M14-like"/>
    <property type="match status" value="1"/>
</dbReference>
<accession>A0ABU6MGD2</accession>
<evidence type="ECO:0000259" key="1">
    <source>
        <dbReference type="Pfam" id="PF00246"/>
    </source>
</evidence>
<dbReference type="InterPro" id="IPR000834">
    <property type="entry name" value="Peptidase_M14"/>
</dbReference>
<dbReference type="SUPFAM" id="SSF53187">
    <property type="entry name" value="Zn-dependent exopeptidases"/>
    <property type="match status" value="1"/>
</dbReference>
<comment type="caution">
    <text evidence="2">The sequence shown here is derived from an EMBL/GenBank/DDBJ whole genome shotgun (WGS) entry which is preliminary data.</text>
</comment>
<name>A0ABU6MGD2_9BACI</name>
<dbReference type="EMBL" id="JARMAB010000014">
    <property type="protein sequence ID" value="MED1203738.1"/>
    <property type="molecule type" value="Genomic_DNA"/>
</dbReference>
<reference evidence="2 3" key="1">
    <citation type="submission" date="2023-03" db="EMBL/GenBank/DDBJ databases">
        <title>Bacillus Genome Sequencing.</title>
        <authorList>
            <person name="Dunlap C."/>
        </authorList>
    </citation>
    <scope>NUCLEOTIDE SEQUENCE [LARGE SCALE GENOMIC DNA]</scope>
    <source>
        <strain evidence="2 3">B-23453</strain>
    </source>
</reference>
<evidence type="ECO:0000313" key="3">
    <source>
        <dbReference type="Proteomes" id="UP001341444"/>
    </source>
</evidence>
<gene>
    <name evidence="2" type="ORF">P4T90_11735</name>
</gene>
<keyword evidence="3" id="KW-1185">Reference proteome</keyword>
<dbReference type="Gene3D" id="3.40.630.10">
    <property type="entry name" value="Zn peptidases"/>
    <property type="match status" value="1"/>
</dbReference>
<dbReference type="RefSeq" id="WP_232317594.1">
    <property type="nucleotide sequence ID" value="NZ_JARMAB010000014.1"/>
</dbReference>
<sequence>MMDLRELWSIKGLFFSIDEQEAPAGMCARVTVPSHRTSWESAAMVEIAGRIGLHLTDLPLPIFDHLFIFDQLDSAPTRGRPNLHLVIGYESEYLARVLGKRSEPLLTVRNELQEESGILYVSQDENQSLLVITGTSPKMTLHAARSLVTDHFVDVYSKGESLLFIPKEMNVLPQPSLQQGVKPLECYSLHTLFTTEGLYQQIEGEIHPTLDVSMRIRNSHLNLTIANVEMAASLAQSAGYVCFPLTTCMNEENGQRFLICWEAEEATNGQIEWEINEVEGKPALRIRAHPNQIVKEVREIINEYFSTNGMERDTWIQRFSALKSLNRDIYARAQLGMRAFTESRVRKVNHLIVPDNLSKPSEFWNRYLTEKGSQDFPFVLSVEEEKPIWTVHWEDSGELADIESYLLHTLPQFDSLGILNKNFSIEITTSVSGDSFIKWSVHFKRVLKEGWGIESDFIHRDANKSGLHWAMKEVLPFLKQENNLHTIEIQARAFQPKKKHLDLVHRFLQEMYPFDAILSEELSLPLERINLTLNDEPSAPMFQVIARGKQGSVLASFKWDGWAESCPYMMSQPGYGNVMIPFAGCRIYQKGAKEILASQSFKTNPYRFWLWYQGFVLPELVKQIGSHKGIPKFSRLECHVEMDALDIKIPHIEEVSSVLEALHEDIYFFTLHALHEHGKQAGDPGWDAPGAILPFMHKKCGMKPKAEIALYTMVTEPKAEIVYESGERKTIRMFPQETMNHVRITKLTKCRNELTFLFSGFDNHQLEKECGEWLASSEPGLNYTAGCVERLKEKSLDHDVFVNEDVEKWLQINKKKMHGKAFPIDFSFNGQWIWLVELYAKGITGETLSSFQKHCLYKPTFFLNARHHANEVSSTNAALQLIEKYAGRNELLKRINLVIVPLENVDGAALHAKMAAEHPFWKLHAARYNACGIEYAKYRFKPDAPFGEARVYPFVWQRWAPDVVLDDHGVPSHEWIQPFSGYNSPPRFPVSYWIPSSRMYTIWRELKEASPRQRDAYDSLRSFLTKRLEEDKRVANDNTMWLNTYRRWGNNFDDIRFPVELSHGSIAYTRESKANIDSHDLVERFSQWVTADLMTEVNDETVYDKELAACKHAHHVVHQAIIDWMKERKLNIQLRREHLENGTIRIGLERVRPL</sequence>
<organism evidence="2 3">
    <name type="scientific">Heyndrickxia acidicola</name>
    <dbReference type="NCBI Taxonomy" id="209389"/>
    <lineage>
        <taxon>Bacteria</taxon>
        <taxon>Bacillati</taxon>
        <taxon>Bacillota</taxon>
        <taxon>Bacilli</taxon>
        <taxon>Bacillales</taxon>
        <taxon>Bacillaceae</taxon>
        <taxon>Heyndrickxia</taxon>
    </lineage>
</organism>